<name>A0AAU8MH60_9BILA</name>
<feature type="transmembrane region" description="Helical" evidence="1">
    <location>
        <begin position="47"/>
        <end position="72"/>
    </location>
</feature>
<keyword evidence="2" id="KW-0732">Signal</keyword>
<protein>
    <submittedName>
        <fullName evidence="3">NADH dehydrogenase subunit 6</fullName>
    </submittedName>
</protein>
<reference evidence="3" key="1">
    <citation type="journal article" date="2024" name="Invertebr. Syst.">
        <title>Molecular phylogenetic position and description of a new genus and species of freshwater Chaetonotidae (Gastrotricha: Chaetonotida: Paucitubulatina), and the annotation of its mitochondrial genome.</title>
        <authorList>
            <person name="Gammuto L."/>
            <person name="Serra V."/>
            <person name="Petroni G."/>
            <person name="Todaro M.A."/>
        </authorList>
    </citation>
    <scope>NUCLEOTIDE SEQUENCE</scope>
    <source>
        <strain evidence="3">HET1</strain>
    </source>
</reference>
<geneLocation type="mitochondrion" evidence="3"/>
<keyword evidence="1" id="KW-0812">Transmembrane</keyword>
<feature type="transmembrane region" description="Helical" evidence="1">
    <location>
        <begin position="130"/>
        <end position="150"/>
    </location>
</feature>
<feature type="signal peptide" evidence="2">
    <location>
        <begin position="1"/>
        <end position="23"/>
    </location>
</feature>
<accession>A0AAU8MH60</accession>
<keyword evidence="1" id="KW-1133">Transmembrane helix</keyword>
<keyword evidence="3" id="KW-0496">Mitochondrion</keyword>
<gene>
    <name evidence="3" type="primary">nad6</name>
</gene>
<evidence type="ECO:0000256" key="1">
    <source>
        <dbReference type="SAM" id="Phobius"/>
    </source>
</evidence>
<dbReference type="AlphaFoldDB" id="A0AAU8MH60"/>
<dbReference type="EMBL" id="PP105008">
    <property type="protein sequence ID" value="XCN99732.1"/>
    <property type="molecule type" value="Genomic_DNA"/>
</dbReference>
<feature type="transmembrane region" description="Helical" evidence="1">
    <location>
        <begin position="84"/>
        <end position="110"/>
    </location>
</feature>
<proteinExistence type="predicted"/>
<feature type="chain" id="PRO_5043896887" evidence="2">
    <location>
        <begin position="24"/>
        <end position="160"/>
    </location>
</feature>
<evidence type="ECO:0000313" key="3">
    <source>
        <dbReference type="EMBL" id="XCN99732.1"/>
    </source>
</evidence>
<organism evidence="3">
    <name type="scientific">Litigonotus ghinii</name>
    <dbReference type="NCBI Taxonomy" id="3104745"/>
    <lineage>
        <taxon>Eukaryota</taxon>
        <taxon>Metazoa</taxon>
        <taxon>Spiralia</taxon>
        <taxon>Lophotrochozoa</taxon>
        <taxon>Gastrotricha</taxon>
        <taxon>Chaetonotida</taxon>
        <taxon>Paucitubulatina</taxon>
        <taxon>Chaetonotidae</taxon>
        <taxon>Litigonotus</taxon>
    </lineage>
</organism>
<evidence type="ECO:0000256" key="2">
    <source>
        <dbReference type="SAM" id="SignalP"/>
    </source>
</evidence>
<keyword evidence="1" id="KW-0472">Membrane</keyword>
<sequence length="160" mass="17358">MKMLWSLVLTLSLLLMLMASILTQPAALGWMLLALTAILMLYYYLTGFYWGAAALFVIFIGGLLVAFSLISATASNWTLVEYSWASWGLNIGIVLMSTALLMAAYCPVVVSTTGQYAAISSAVDMSTIPMFWLVVFGLIVVMVAGVKLCLASKSPLHWLT</sequence>